<keyword evidence="16" id="KW-1133">Transmembrane helix</keyword>
<dbReference type="GO" id="GO:0008360">
    <property type="term" value="P:regulation of cell shape"/>
    <property type="evidence" value="ECO:0007669"/>
    <property type="project" value="UniProtKB-KW"/>
</dbReference>
<evidence type="ECO:0000256" key="8">
    <source>
        <dbReference type="ARBA" id="ARBA00022960"/>
    </source>
</evidence>
<dbReference type="InterPro" id="IPR036950">
    <property type="entry name" value="PBP_transglycosylase"/>
</dbReference>
<comment type="subcellular location">
    <subcellularLocation>
        <location evidence="1">Cell membrane</location>
    </subcellularLocation>
</comment>
<dbReference type="GO" id="GO:0071555">
    <property type="term" value="P:cell wall organization"/>
    <property type="evidence" value="ECO:0007669"/>
    <property type="project" value="UniProtKB-KW"/>
</dbReference>
<dbReference type="InterPro" id="IPR023346">
    <property type="entry name" value="Lysozyme-like_dom_sf"/>
</dbReference>
<reference evidence="19" key="1">
    <citation type="submission" date="2018-12" db="EMBL/GenBank/DDBJ databases">
        <title>Novel natural products biosynthetic potential of the class Ktedonobacteria.</title>
        <authorList>
            <person name="Zheng Y."/>
            <person name="Saitou A."/>
            <person name="Wang C.M."/>
            <person name="Toyoda A."/>
            <person name="Minakuchi Y."/>
            <person name="Sekiguchi Y."/>
            <person name="Ueda K."/>
            <person name="Takano H."/>
            <person name="Sakai Y."/>
            <person name="Yokota A."/>
            <person name="Yabe S."/>
        </authorList>
    </citation>
    <scope>NUCLEOTIDE SEQUENCE</scope>
    <source>
        <strain evidence="19">COM3</strain>
    </source>
</reference>
<evidence type="ECO:0000256" key="1">
    <source>
        <dbReference type="ARBA" id="ARBA00004236"/>
    </source>
</evidence>
<dbReference type="InterPro" id="IPR050396">
    <property type="entry name" value="Glycosyltr_51/Transpeptidase"/>
</dbReference>
<keyword evidence="6" id="KW-0808">Transferase</keyword>
<keyword evidence="4" id="KW-0645">Protease</keyword>
<dbReference type="GO" id="GO:0009002">
    <property type="term" value="F:serine-type D-Ala-D-Ala carboxypeptidase activity"/>
    <property type="evidence" value="ECO:0007669"/>
    <property type="project" value="UniProtKB-EC"/>
</dbReference>
<keyword evidence="12" id="KW-0961">Cell wall biogenesis/degradation</keyword>
<comment type="catalytic activity">
    <reaction evidence="13">
        <text>Preferential cleavage: (Ac)2-L-Lys-D-Ala-|-D-Ala. Also transpeptidation of peptidyl-alanyl moieties that are N-acyl substituents of D-alanine.</text>
        <dbReference type="EC" id="3.4.16.4"/>
    </reaction>
</comment>
<feature type="compositionally biased region" description="Polar residues" evidence="15">
    <location>
        <begin position="82"/>
        <end position="95"/>
    </location>
</feature>
<feature type="transmembrane region" description="Helical" evidence="16">
    <location>
        <begin position="180"/>
        <end position="207"/>
    </location>
</feature>
<dbReference type="GO" id="GO:0009252">
    <property type="term" value="P:peptidoglycan biosynthetic process"/>
    <property type="evidence" value="ECO:0007669"/>
    <property type="project" value="UniProtKB-KW"/>
</dbReference>
<dbReference type="GO" id="GO:0008955">
    <property type="term" value="F:peptidoglycan glycosyltransferase activity"/>
    <property type="evidence" value="ECO:0007669"/>
    <property type="project" value="UniProtKB-EC"/>
</dbReference>
<keyword evidence="16" id="KW-0812">Transmembrane</keyword>
<keyword evidence="3" id="KW-0121">Carboxypeptidase</keyword>
<dbReference type="GO" id="GO:0005886">
    <property type="term" value="C:plasma membrane"/>
    <property type="evidence" value="ECO:0007669"/>
    <property type="project" value="UniProtKB-SubCell"/>
</dbReference>
<dbReference type="Pfam" id="PF00905">
    <property type="entry name" value="Transpeptidase"/>
    <property type="match status" value="1"/>
</dbReference>
<sequence>MSNNLSLPGTQPEGPDKKPRTGLLSSYRQQQQNQAQQPSSAEAVPEIPYSPVPQEPTRPASAQGMPSQRLTGSLPPRLPSKPVSNGWVQPSQPLQDAQAPGNVQPPVRPVPQQSQPGWMTNAVNFVRQVSGKMRAIRPAQSDGNGSPEHTQWKRSRAVRHSIQKKRRLRWSQKHPKAARVVGWTALGLMVVLVIGVSIGGVLGFQYYQEQSSRIDGLANKNIQQNTRIYDRNNNLIAEVYDKDSANTGRRIPVSYNDVPKVLVDAQIAIEDASFWENAGIDPTGIMRAFLQNSGGGSTLTQQVIKNLSGDDRISYDRKLTEAVLAISLTQKYPKWKILEMYFNVAGYGAQNLGVESAAQNYFHLQPVCDEKTFKCTPAISRLEYNEQGKKDPLLGLARASLLAGLPQNPVYFDPTVSKKNKERALERQEQVLQRMIETKVTVDGLGVVTPELKEKAHELTKKMTFTPYKAVKKAPHFVDWIQGQMEQILGNGDVQLGHRLFLTGGFNIRTTIDLSLQEFVENAVKRHLYEPDYQPLKNITVTASDYYNLHSAAVVVLNAKTGEILAMNGSPDYYSQDERAGGQYNAAAAGGRQIGSTVKPLIYSTTFMMGWYPAVVLPDFETFFPNGAPAGTPAPKTPDDQSMYHPKDYNDTYNGRAASGGTKDSTIRVATANSFNVPAVKSLAYVGVDNFTKVANQLGLNPRKQDQNLTMALGAFTASPLQMAGAYQALANGGERIPPTGILEVWDNYGHQLYKYDVAKVKKTRVFSPEVSYLMTSVLTDEKARAFEFLNAHTLSFWDWDQECSNQEWYGLPRCAHDVAAKTGTTDEFKDNWTVGYTPNIVTSVWAGNANNEPMENGPTGITGAGPIWHSVMEYASGRPCKEISEGSIKCPSKPFDPKKAGLTQPSVFEKPANVVNSCEFAASDGLNRNGGETNCDYVIKGTEPQTTGVVPPKVLPGKDNKGNNGNNGNNGNGGNNGNTGNNGNQSPTTPPTMPTFPIPSLPAWPPFDKKQ</sequence>
<protein>
    <submittedName>
        <fullName evidence="19">Uncharacterized protein</fullName>
    </submittedName>
</protein>
<dbReference type="Pfam" id="PF00912">
    <property type="entry name" value="Transgly"/>
    <property type="match status" value="1"/>
</dbReference>
<keyword evidence="5" id="KW-0328">Glycosyltransferase</keyword>
<comment type="catalytic activity">
    <reaction evidence="14">
        <text>[GlcNAc-(1-&gt;4)-Mur2Ac(oyl-L-Ala-gamma-D-Glu-L-Lys-D-Ala-D-Ala)](n)-di-trans,octa-cis-undecaprenyl diphosphate + beta-D-GlcNAc-(1-&gt;4)-Mur2Ac(oyl-L-Ala-gamma-D-Glu-L-Lys-D-Ala-D-Ala)-di-trans,octa-cis-undecaprenyl diphosphate = [GlcNAc-(1-&gt;4)-Mur2Ac(oyl-L-Ala-gamma-D-Glu-L-Lys-D-Ala-D-Ala)](n+1)-di-trans,octa-cis-undecaprenyl diphosphate + di-trans,octa-cis-undecaprenyl diphosphate + H(+)</text>
        <dbReference type="Rhea" id="RHEA:23708"/>
        <dbReference type="Rhea" id="RHEA-COMP:9602"/>
        <dbReference type="Rhea" id="RHEA-COMP:9603"/>
        <dbReference type="ChEBI" id="CHEBI:15378"/>
        <dbReference type="ChEBI" id="CHEBI:58405"/>
        <dbReference type="ChEBI" id="CHEBI:60033"/>
        <dbReference type="ChEBI" id="CHEBI:78435"/>
        <dbReference type="EC" id="2.4.99.28"/>
    </reaction>
</comment>
<feature type="domain" description="Glycosyl transferase family 51" evidence="18">
    <location>
        <begin position="246"/>
        <end position="435"/>
    </location>
</feature>
<feature type="region of interest" description="Disordered" evidence="15">
    <location>
        <begin position="943"/>
        <end position="1012"/>
    </location>
</feature>
<dbReference type="GO" id="GO:0008658">
    <property type="term" value="F:penicillin binding"/>
    <property type="evidence" value="ECO:0007669"/>
    <property type="project" value="InterPro"/>
</dbReference>
<feature type="region of interest" description="Disordered" evidence="15">
    <location>
        <begin position="1"/>
        <end position="117"/>
    </location>
</feature>
<keyword evidence="9" id="KW-0573">Peptidoglycan synthesis</keyword>
<evidence type="ECO:0000256" key="6">
    <source>
        <dbReference type="ARBA" id="ARBA00022679"/>
    </source>
</evidence>
<evidence type="ECO:0000256" key="11">
    <source>
        <dbReference type="ARBA" id="ARBA00023268"/>
    </source>
</evidence>
<feature type="region of interest" description="Disordered" evidence="15">
    <location>
        <begin position="137"/>
        <end position="170"/>
    </location>
</feature>
<dbReference type="EMBL" id="AP019376">
    <property type="protein sequence ID" value="BBH90620.1"/>
    <property type="molecule type" value="Genomic_DNA"/>
</dbReference>
<feature type="compositionally biased region" description="Gly residues" evidence="15">
    <location>
        <begin position="969"/>
        <end position="978"/>
    </location>
</feature>
<dbReference type="GO" id="GO:0006508">
    <property type="term" value="P:proteolysis"/>
    <property type="evidence" value="ECO:0007669"/>
    <property type="project" value="UniProtKB-KW"/>
</dbReference>
<feature type="domain" description="Penicillin-binding protein transpeptidase" evidence="17">
    <location>
        <begin position="553"/>
        <end position="872"/>
    </location>
</feature>
<evidence type="ECO:0000313" key="19">
    <source>
        <dbReference type="EMBL" id="BBH90620.1"/>
    </source>
</evidence>
<dbReference type="SUPFAM" id="SSF56601">
    <property type="entry name" value="beta-lactamase/transpeptidase-like"/>
    <property type="match status" value="1"/>
</dbReference>
<name>A0A455SSD8_9CHLR</name>
<gene>
    <name evidence="19" type="ORF">KTC_53710</name>
</gene>
<keyword evidence="2" id="KW-1003">Cell membrane</keyword>
<dbReference type="InterPro" id="IPR001460">
    <property type="entry name" value="PCN-bd_Tpept"/>
</dbReference>
<dbReference type="Gene3D" id="3.40.710.10">
    <property type="entry name" value="DD-peptidase/beta-lactamase superfamily"/>
    <property type="match status" value="1"/>
</dbReference>
<evidence type="ECO:0000256" key="9">
    <source>
        <dbReference type="ARBA" id="ARBA00022984"/>
    </source>
</evidence>
<evidence type="ECO:0000256" key="14">
    <source>
        <dbReference type="ARBA" id="ARBA00049902"/>
    </source>
</evidence>
<evidence type="ECO:0000256" key="4">
    <source>
        <dbReference type="ARBA" id="ARBA00022670"/>
    </source>
</evidence>
<evidence type="ECO:0000256" key="15">
    <source>
        <dbReference type="SAM" id="MobiDB-lite"/>
    </source>
</evidence>
<evidence type="ECO:0000256" key="13">
    <source>
        <dbReference type="ARBA" id="ARBA00034000"/>
    </source>
</evidence>
<evidence type="ECO:0000256" key="2">
    <source>
        <dbReference type="ARBA" id="ARBA00022475"/>
    </source>
</evidence>
<feature type="compositionally biased region" description="Pro residues" evidence="15">
    <location>
        <begin position="989"/>
        <end position="1006"/>
    </location>
</feature>
<dbReference type="GO" id="GO:0030288">
    <property type="term" value="C:outer membrane-bounded periplasmic space"/>
    <property type="evidence" value="ECO:0007669"/>
    <property type="project" value="TreeGrafter"/>
</dbReference>
<feature type="region of interest" description="Disordered" evidence="15">
    <location>
        <begin position="628"/>
        <end position="650"/>
    </location>
</feature>
<organism evidence="19">
    <name type="scientific">Thermosporothrix sp. COM3</name>
    <dbReference type="NCBI Taxonomy" id="2490863"/>
    <lineage>
        <taxon>Bacteria</taxon>
        <taxon>Bacillati</taxon>
        <taxon>Chloroflexota</taxon>
        <taxon>Ktedonobacteria</taxon>
        <taxon>Ktedonobacterales</taxon>
        <taxon>Thermosporotrichaceae</taxon>
        <taxon>Thermosporothrix</taxon>
    </lineage>
</organism>
<evidence type="ECO:0000256" key="7">
    <source>
        <dbReference type="ARBA" id="ARBA00022801"/>
    </source>
</evidence>
<evidence type="ECO:0000259" key="18">
    <source>
        <dbReference type="Pfam" id="PF00912"/>
    </source>
</evidence>
<keyword evidence="8" id="KW-0133">Cell shape</keyword>
<proteinExistence type="predicted"/>
<dbReference type="InterPro" id="IPR012338">
    <property type="entry name" value="Beta-lactam/transpept-like"/>
</dbReference>
<evidence type="ECO:0000259" key="17">
    <source>
        <dbReference type="Pfam" id="PF00905"/>
    </source>
</evidence>
<evidence type="ECO:0000256" key="10">
    <source>
        <dbReference type="ARBA" id="ARBA00023136"/>
    </source>
</evidence>
<dbReference type="Gene3D" id="1.10.3810.10">
    <property type="entry name" value="Biosynthetic peptidoglycan transglycosylase-like"/>
    <property type="match status" value="1"/>
</dbReference>
<dbReference type="InterPro" id="IPR001264">
    <property type="entry name" value="Glyco_trans_51"/>
</dbReference>
<keyword evidence="10 16" id="KW-0472">Membrane</keyword>
<keyword evidence="7" id="KW-0378">Hydrolase</keyword>
<evidence type="ECO:0000256" key="12">
    <source>
        <dbReference type="ARBA" id="ARBA00023316"/>
    </source>
</evidence>
<accession>A0A455SSD8</accession>
<feature type="compositionally biased region" description="Basic residues" evidence="15">
    <location>
        <begin position="152"/>
        <end position="170"/>
    </location>
</feature>
<keyword evidence="11" id="KW-0511">Multifunctional enzyme</keyword>
<dbReference type="PANTHER" id="PTHR32282:SF11">
    <property type="entry name" value="PENICILLIN-BINDING PROTEIN 1B"/>
    <property type="match status" value="1"/>
</dbReference>
<dbReference type="AlphaFoldDB" id="A0A455SSD8"/>
<evidence type="ECO:0000256" key="16">
    <source>
        <dbReference type="SAM" id="Phobius"/>
    </source>
</evidence>
<dbReference type="SUPFAM" id="SSF53955">
    <property type="entry name" value="Lysozyme-like"/>
    <property type="match status" value="1"/>
</dbReference>
<evidence type="ECO:0000256" key="3">
    <source>
        <dbReference type="ARBA" id="ARBA00022645"/>
    </source>
</evidence>
<evidence type="ECO:0000256" key="5">
    <source>
        <dbReference type="ARBA" id="ARBA00022676"/>
    </source>
</evidence>
<dbReference type="PANTHER" id="PTHR32282">
    <property type="entry name" value="BINDING PROTEIN TRANSPEPTIDASE, PUTATIVE-RELATED"/>
    <property type="match status" value="1"/>
</dbReference>